<sequence length="44" mass="5057">MKRNCRGIAGKSHNDASETVCLFQSSAGRRSCYFWKHIQTKQPK</sequence>
<accession>A0A0E9TZM6</accession>
<evidence type="ECO:0000313" key="1">
    <source>
        <dbReference type="EMBL" id="JAH58986.1"/>
    </source>
</evidence>
<reference evidence="1" key="2">
    <citation type="journal article" date="2015" name="Fish Shellfish Immunol.">
        <title>Early steps in the European eel (Anguilla anguilla)-Vibrio vulnificus interaction in the gills: Role of the RtxA13 toxin.</title>
        <authorList>
            <person name="Callol A."/>
            <person name="Pajuelo D."/>
            <person name="Ebbesson L."/>
            <person name="Teles M."/>
            <person name="MacKenzie S."/>
            <person name="Amaro C."/>
        </authorList>
    </citation>
    <scope>NUCLEOTIDE SEQUENCE</scope>
</reference>
<protein>
    <submittedName>
        <fullName evidence="1">Uncharacterized protein</fullName>
    </submittedName>
</protein>
<dbReference type="EMBL" id="GBXM01049591">
    <property type="protein sequence ID" value="JAH58986.1"/>
    <property type="molecule type" value="Transcribed_RNA"/>
</dbReference>
<proteinExistence type="predicted"/>
<organism evidence="1">
    <name type="scientific">Anguilla anguilla</name>
    <name type="common">European freshwater eel</name>
    <name type="synonym">Muraena anguilla</name>
    <dbReference type="NCBI Taxonomy" id="7936"/>
    <lineage>
        <taxon>Eukaryota</taxon>
        <taxon>Metazoa</taxon>
        <taxon>Chordata</taxon>
        <taxon>Craniata</taxon>
        <taxon>Vertebrata</taxon>
        <taxon>Euteleostomi</taxon>
        <taxon>Actinopterygii</taxon>
        <taxon>Neopterygii</taxon>
        <taxon>Teleostei</taxon>
        <taxon>Anguilliformes</taxon>
        <taxon>Anguillidae</taxon>
        <taxon>Anguilla</taxon>
    </lineage>
</organism>
<name>A0A0E9TZM6_ANGAN</name>
<reference evidence="1" key="1">
    <citation type="submission" date="2014-11" db="EMBL/GenBank/DDBJ databases">
        <authorList>
            <person name="Amaro Gonzalez C."/>
        </authorList>
    </citation>
    <scope>NUCLEOTIDE SEQUENCE</scope>
</reference>
<dbReference type="AlphaFoldDB" id="A0A0E9TZM6"/>